<accession>A0AAV2CMG8</accession>
<feature type="region of interest" description="Disordered" evidence="1">
    <location>
        <begin position="1"/>
        <end position="44"/>
    </location>
</feature>
<sequence>MGSKGSCGDTWADQWDRNQENHGGGGNGSDAGGKGKYSKKMEEGLNKTKEVANTGMKKVKAGASIGMLWMKDKYQKTTKKN</sequence>
<dbReference type="PANTHER" id="PTHR33386:SF5">
    <property type="entry name" value="OS02G0740600 PROTEIN"/>
    <property type="match status" value="1"/>
</dbReference>
<dbReference type="EMBL" id="OZ034813">
    <property type="protein sequence ID" value="CAL1357231.1"/>
    <property type="molecule type" value="Genomic_DNA"/>
</dbReference>
<dbReference type="PANTHER" id="PTHR33386">
    <property type="entry name" value="OS02G0740600 PROTEIN"/>
    <property type="match status" value="1"/>
</dbReference>
<evidence type="ECO:0000313" key="2">
    <source>
        <dbReference type="EMBL" id="CAL1357231.1"/>
    </source>
</evidence>
<proteinExistence type="predicted"/>
<keyword evidence="3" id="KW-1185">Reference proteome</keyword>
<reference evidence="2 3" key="1">
    <citation type="submission" date="2024-04" db="EMBL/GenBank/DDBJ databases">
        <authorList>
            <person name="Fracassetti M."/>
        </authorList>
    </citation>
    <scope>NUCLEOTIDE SEQUENCE [LARGE SCALE GENOMIC DNA]</scope>
</reference>
<dbReference type="AlphaFoldDB" id="A0AAV2CMG8"/>
<gene>
    <name evidence="2" type="ORF">LTRI10_LOCUS4880</name>
</gene>
<feature type="compositionally biased region" description="Gly residues" evidence="1">
    <location>
        <begin position="22"/>
        <end position="35"/>
    </location>
</feature>
<evidence type="ECO:0000256" key="1">
    <source>
        <dbReference type="SAM" id="MobiDB-lite"/>
    </source>
</evidence>
<name>A0AAV2CMG8_9ROSI</name>
<protein>
    <submittedName>
        <fullName evidence="2">Uncharacterized protein</fullName>
    </submittedName>
</protein>
<dbReference type="Proteomes" id="UP001497516">
    <property type="component" value="Chromosome 1"/>
</dbReference>
<organism evidence="2 3">
    <name type="scientific">Linum trigynum</name>
    <dbReference type="NCBI Taxonomy" id="586398"/>
    <lineage>
        <taxon>Eukaryota</taxon>
        <taxon>Viridiplantae</taxon>
        <taxon>Streptophyta</taxon>
        <taxon>Embryophyta</taxon>
        <taxon>Tracheophyta</taxon>
        <taxon>Spermatophyta</taxon>
        <taxon>Magnoliopsida</taxon>
        <taxon>eudicotyledons</taxon>
        <taxon>Gunneridae</taxon>
        <taxon>Pentapetalae</taxon>
        <taxon>rosids</taxon>
        <taxon>fabids</taxon>
        <taxon>Malpighiales</taxon>
        <taxon>Linaceae</taxon>
        <taxon>Linum</taxon>
    </lineage>
</organism>
<evidence type="ECO:0000313" key="3">
    <source>
        <dbReference type="Proteomes" id="UP001497516"/>
    </source>
</evidence>